<reference evidence="7 8" key="1">
    <citation type="journal article" date="2011" name="Science">
        <title>The Selaginella genome identifies genetic changes associated with the evolution of vascular plants.</title>
        <authorList>
            <person name="Banks J.A."/>
            <person name="Nishiyama T."/>
            <person name="Hasebe M."/>
            <person name="Bowman J.L."/>
            <person name="Gribskov M."/>
            <person name="dePamphilis C."/>
            <person name="Albert V.A."/>
            <person name="Aono N."/>
            <person name="Aoyama T."/>
            <person name="Ambrose B.A."/>
            <person name="Ashton N.W."/>
            <person name="Axtell M.J."/>
            <person name="Barker E."/>
            <person name="Barker M.S."/>
            <person name="Bennetzen J.L."/>
            <person name="Bonawitz N.D."/>
            <person name="Chapple C."/>
            <person name="Cheng C."/>
            <person name="Correa L.G."/>
            <person name="Dacre M."/>
            <person name="DeBarry J."/>
            <person name="Dreyer I."/>
            <person name="Elias M."/>
            <person name="Engstrom E.M."/>
            <person name="Estelle M."/>
            <person name="Feng L."/>
            <person name="Finet C."/>
            <person name="Floyd S.K."/>
            <person name="Frommer W.B."/>
            <person name="Fujita T."/>
            <person name="Gramzow L."/>
            <person name="Gutensohn M."/>
            <person name="Harholt J."/>
            <person name="Hattori M."/>
            <person name="Heyl A."/>
            <person name="Hirai T."/>
            <person name="Hiwatashi Y."/>
            <person name="Ishikawa M."/>
            <person name="Iwata M."/>
            <person name="Karol K.G."/>
            <person name="Koehler B."/>
            <person name="Kolukisaoglu U."/>
            <person name="Kubo M."/>
            <person name="Kurata T."/>
            <person name="Lalonde S."/>
            <person name="Li K."/>
            <person name="Li Y."/>
            <person name="Litt A."/>
            <person name="Lyons E."/>
            <person name="Manning G."/>
            <person name="Maruyama T."/>
            <person name="Michael T.P."/>
            <person name="Mikami K."/>
            <person name="Miyazaki S."/>
            <person name="Morinaga S."/>
            <person name="Murata T."/>
            <person name="Mueller-Roeber B."/>
            <person name="Nelson D.R."/>
            <person name="Obara M."/>
            <person name="Oguri Y."/>
            <person name="Olmstead R.G."/>
            <person name="Onodera N."/>
            <person name="Petersen B.L."/>
            <person name="Pils B."/>
            <person name="Prigge M."/>
            <person name="Rensing S.A."/>
            <person name="Riano-Pachon D.M."/>
            <person name="Roberts A.W."/>
            <person name="Sato Y."/>
            <person name="Scheller H.V."/>
            <person name="Schulz B."/>
            <person name="Schulz C."/>
            <person name="Shakirov E.V."/>
            <person name="Shibagaki N."/>
            <person name="Shinohara N."/>
            <person name="Shippen D.E."/>
            <person name="Soerensen I."/>
            <person name="Sotooka R."/>
            <person name="Sugimoto N."/>
            <person name="Sugita M."/>
            <person name="Sumikawa N."/>
            <person name="Tanurdzic M."/>
            <person name="Theissen G."/>
            <person name="Ulvskov P."/>
            <person name="Wakazuki S."/>
            <person name="Weng J.K."/>
            <person name="Willats W.W."/>
            <person name="Wipf D."/>
            <person name="Wolf P.G."/>
            <person name="Yang L."/>
            <person name="Zimmer A.D."/>
            <person name="Zhu Q."/>
            <person name="Mitros T."/>
            <person name="Hellsten U."/>
            <person name="Loque D."/>
            <person name="Otillar R."/>
            <person name="Salamov A."/>
            <person name="Schmutz J."/>
            <person name="Shapiro H."/>
            <person name="Lindquist E."/>
            <person name="Lucas S."/>
            <person name="Rokhsar D."/>
            <person name="Grigoriev I.V."/>
        </authorList>
    </citation>
    <scope>NUCLEOTIDE SEQUENCE [LARGE SCALE GENOMIC DNA]</scope>
</reference>
<dbReference type="InterPro" id="IPR023362">
    <property type="entry name" value="PH-BEACH_dom"/>
</dbReference>
<dbReference type="FunCoup" id="D8SFW0">
    <property type="interactions" value="2755"/>
</dbReference>
<dbReference type="OMA" id="TWKIRSC"/>
<feature type="domain" description="BEACH-type PH" evidence="6">
    <location>
        <begin position="2570"/>
        <end position="2734"/>
    </location>
</feature>
<feature type="repeat" description="WD" evidence="3">
    <location>
        <begin position="3344"/>
        <end position="3375"/>
    </location>
</feature>
<organism evidence="8">
    <name type="scientific">Selaginella moellendorffii</name>
    <name type="common">Spikemoss</name>
    <dbReference type="NCBI Taxonomy" id="88036"/>
    <lineage>
        <taxon>Eukaryota</taxon>
        <taxon>Viridiplantae</taxon>
        <taxon>Streptophyta</taxon>
        <taxon>Embryophyta</taxon>
        <taxon>Tracheophyta</taxon>
        <taxon>Lycopodiopsida</taxon>
        <taxon>Selaginellales</taxon>
        <taxon>Selaginellaceae</taxon>
        <taxon>Selaginella</taxon>
    </lineage>
</organism>
<dbReference type="SUPFAM" id="SSF50978">
    <property type="entry name" value="WD40 repeat-like"/>
    <property type="match status" value="1"/>
</dbReference>
<evidence type="ECO:0000256" key="1">
    <source>
        <dbReference type="ARBA" id="ARBA00022574"/>
    </source>
</evidence>
<dbReference type="SMART" id="SM01026">
    <property type="entry name" value="Beach"/>
    <property type="match status" value="1"/>
</dbReference>
<feature type="compositionally biased region" description="Polar residues" evidence="4">
    <location>
        <begin position="2513"/>
        <end position="2525"/>
    </location>
</feature>
<dbReference type="FunFam" id="1.10.1540.10:FF:000002">
    <property type="entry name" value="WD repeat and FYVE domain containing 3"/>
    <property type="match status" value="1"/>
</dbReference>
<protein>
    <recommendedName>
        <fullName evidence="9">BEACH domain-containing protein</fullName>
    </recommendedName>
</protein>
<dbReference type="KEGG" id="smo:SELMODRAFT_116002"/>
<dbReference type="SUPFAM" id="SSF81837">
    <property type="entry name" value="BEACH domain"/>
    <property type="match status" value="1"/>
</dbReference>
<dbReference type="InterPro" id="IPR019775">
    <property type="entry name" value="WD40_repeat_CS"/>
</dbReference>
<dbReference type="Gene3D" id="2.30.29.30">
    <property type="entry name" value="Pleckstrin-homology domain (PH domain)/Phosphotyrosine-binding domain (PTB)"/>
    <property type="match status" value="1"/>
</dbReference>
<dbReference type="EMBL" id="GL377617">
    <property type="protein sequence ID" value="EFJ16905.1"/>
    <property type="molecule type" value="Genomic_DNA"/>
</dbReference>
<proteinExistence type="predicted"/>
<keyword evidence="1 3" id="KW-0853">WD repeat</keyword>
<dbReference type="InterPro" id="IPR036322">
    <property type="entry name" value="WD40_repeat_dom_sf"/>
</dbReference>
<evidence type="ECO:0000259" key="6">
    <source>
        <dbReference type="PROSITE" id="PS51783"/>
    </source>
</evidence>
<dbReference type="PANTHER" id="PTHR46108">
    <property type="entry name" value="BLUE CHEESE"/>
    <property type="match status" value="1"/>
</dbReference>
<feature type="compositionally biased region" description="Low complexity" evidence="4">
    <location>
        <begin position="1929"/>
        <end position="1945"/>
    </location>
</feature>
<evidence type="ECO:0000313" key="7">
    <source>
        <dbReference type="EMBL" id="EFJ16905.1"/>
    </source>
</evidence>
<feature type="region of interest" description="Disordered" evidence="4">
    <location>
        <begin position="1888"/>
        <end position="1964"/>
    </location>
</feature>
<dbReference type="PROSITE" id="PS00678">
    <property type="entry name" value="WD_REPEATS_1"/>
    <property type="match status" value="1"/>
</dbReference>
<dbReference type="CDD" id="cd06071">
    <property type="entry name" value="Beach"/>
    <property type="match status" value="1"/>
</dbReference>
<dbReference type="Pfam" id="PF14844">
    <property type="entry name" value="PH_BEACH"/>
    <property type="match status" value="1"/>
</dbReference>
<feature type="domain" description="BEACH" evidence="5">
    <location>
        <begin position="2759"/>
        <end position="3050"/>
    </location>
</feature>
<dbReference type="Gene3D" id="2.130.10.10">
    <property type="entry name" value="YVTN repeat-like/Quinoprotein amine dehydrogenase"/>
    <property type="match status" value="1"/>
</dbReference>
<dbReference type="CDD" id="cd01201">
    <property type="entry name" value="PH_BEACH"/>
    <property type="match status" value="1"/>
</dbReference>
<dbReference type="SMART" id="SM00320">
    <property type="entry name" value="WD40"/>
    <property type="match status" value="4"/>
</dbReference>
<keyword evidence="8" id="KW-1185">Reference proteome</keyword>
<dbReference type="PANTHER" id="PTHR46108:SF4">
    <property type="entry name" value="BLUE CHEESE"/>
    <property type="match status" value="1"/>
</dbReference>
<dbReference type="SUPFAM" id="SSF49899">
    <property type="entry name" value="Concanavalin A-like lectins/glucanases"/>
    <property type="match status" value="1"/>
</dbReference>
<dbReference type="Proteomes" id="UP000001514">
    <property type="component" value="Unassembled WGS sequence"/>
</dbReference>
<feature type="repeat" description="WD" evidence="3">
    <location>
        <begin position="3132"/>
        <end position="3173"/>
    </location>
</feature>
<feature type="region of interest" description="Disordered" evidence="4">
    <location>
        <begin position="1328"/>
        <end position="1364"/>
    </location>
</feature>
<dbReference type="eggNOG" id="KOG1788">
    <property type="taxonomic scope" value="Eukaryota"/>
</dbReference>
<dbReference type="HOGENOM" id="CLU_000175_5_0_1"/>
<dbReference type="InterPro" id="IPR011993">
    <property type="entry name" value="PH-like_dom_sf"/>
</dbReference>
<feature type="repeat" description="WD" evidence="3">
    <location>
        <begin position="3182"/>
        <end position="3223"/>
    </location>
</feature>
<dbReference type="Pfam" id="PF02138">
    <property type="entry name" value="Beach"/>
    <property type="match status" value="1"/>
</dbReference>
<dbReference type="SUPFAM" id="SSF48371">
    <property type="entry name" value="ARM repeat"/>
    <property type="match status" value="1"/>
</dbReference>
<feature type="compositionally biased region" description="Polar residues" evidence="4">
    <location>
        <begin position="1891"/>
        <end position="1902"/>
    </location>
</feature>
<dbReference type="InterPro" id="IPR000409">
    <property type="entry name" value="BEACH_dom"/>
</dbReference>
<dbReference type="InterPro" id="IPR011989">
    <property type="entry name" value="ARM-like"/>
</dbReference>
<evidence type="ECO:0000256" key="2">
    <source>
        <dbReference type="ARBA" id="ARBA00022737"/>
    </source>
</evidence>
<feature type="non-terminal residue" evidence="7">
    <location>
        <position position="1"/>
    </location>
</feature>
<dbReference type="Gene3D" id="1.10.1540.10">
    <property type="entry name" value="BEACH domain"/>
    <property type="match status" value="1"/>
</dbReference>
<feature type="compositionally biased region" description="Polar residues" evidence="4">
    <location>
        <begin position="1911"/>
        <end position="1926"/>
    </location>
</feature>
<dbReference type="Pfam" id="PF00400">
    <property type="entry name" value="WD40"/>
    <property type="match status" value="3"/>
</dbReference>
<dbReference type="InterPro" id="IPR013320">
    <property type="entry name" value="ConA-like_dom_sf"/>
</dbReference>
<dbReference type="PROSITE" id="PS50082">
    <property type="entry name" value="WD_REPEATS_2"/>
    <property type="match status" value="3"/>
</dbReference>
<dbReference type="eggNOG" id="KOG1786">
    <property type="taxonomic scope" value="Eukaryota"/>
</dbReference>
<dbReference type="InterPro" id="IPR036372">
    <property type="entry name" value="BEACH_dom_sf"/>
</dbReference>
<dbReference type="Gene3D" id="1.25.10.10">
    <property type="entry name" value="Leucine-rich Repeat Variant"/>
    <property type="match status" value="1"/>
</dbReference>
<evidence type="ECO:0000256" key="4">
    <source>
        <dbReference type="SAM" id="MobiDB-lite"/>
    </source>
</evidence>
<evidence type="ECO:0000259" key="5">
    <source>
        <dbReference type="PROSITE" id="PS50197"/>
    </source>
</evidence>
<evidence type="ECO:0000313" key="8">
    <source>
        <dbReference type="Proteomes" id="UP000001514"/>
    </source>
</evidence>
<dbReference type="Gramene" id="EFJ16905">
    <property type="protein sequence ID" value="EFJ16905"/>
    <property type="gene ID" value="SELMODRAFT_116002"/>
</dbReference>
<gene>
    <name evidence="7" type="ORF">SELMODRAFT_116002</name>
</gene>
<dbReference type="PROSITE" id="PS51783">
    <property type="entry name" value="PH_BEACH"/>
    <property type="match status" value="1"/>
</dbReference>
<dbReference type="PROSITE" id="PS50294">
    <property type="entry name" value="WD_REPEATS_REGION"/>
    <property type="match status" value="2"/>
</dbReference>
<dbReference type="PROSITE" id="PS50197">
    <property type="entry name" value="BEACH"/>
    <property type="match status" value="1"/>
</dbReference>
<sequence>ESEQDFKRFWEEFRCGHSDKEKQEALEMALSVFCKLSRRHQNPAQLATSLVDTRQFAFVVARAFIADVDKIKSSTSQDTLAKSLIQGKQVPPTVSPIEKTANMLYVLESLVSPPLDVQPLLDAGLLSCLVHVLYSFLDLTDDFTKAPGNALGISTFLTESVLQVEGEVVHILKALGSHLGAAQSLADDDSLQMLFAMVIQRPSSVHLAQLHRHVLQILGNVLSSDDGSCAHYIHRHQLVKMLLRPVKEFTCESGDGTLTVGVVSLLLTCVEVSCRPGAGGINLREDLQNAHGYQLLVQFGLSLASPATADASASSSLGRLLSLQDSGEETSSGQADLSTSFLALLDTLIDLAQVGPVEESEPGDLNYNKAKAVAIQSRCFPIFDGTRFKSNESLTDGKVRDLFAVQVLQDIFLKSGNLNSQVEVLDRLLRLLASHMDNYLVVQELRTLSLFILNMPALPRVLQGQLLKVLEHVVTVVNQVPEQELLSLCCLLQQSLSQSLRSSILSFLVKILSFDPQYKKVLREVGVLDLLVEDLKTAAKISQKKDGQAVHIFEDKVSLAQGWDCLLSLLKRNEANQTAFRKAHGFDALQPLLLSDIHRTYVLRILSCLISEDTVQSHPEELKALLGTTRAGEGQGITFKAKTDILWAVFRILCSNPAAKDVFGEGKGFTLMHTVLESLEDFSGAEPRQRMEIVNALLHVVTVGVAGHSVNRIRLNDCVLSHAFSAALLKTGLICGDYEDLILDLFFDICLEKVQSPARNVDSFRAGTWDNEFISVDERRELFNAGLVQVALQLFDDFSPKAQLKVVTSVEALSEGSLVNKDRLTLAGCLKMVLEILTPSASYSPAIWMHGMQIVKLLGSYRISSFELRALLRYMWQCRDYTYGQVAQRYIEALEGVVRSEESSAEISPAARFMDFSSRRNGHASVRISLGDRSWPPAAGYSFMCWLRFTGIEGKTKGGRSRPALRIFMVESVEEKGTVLAELYLNDSGLLTLATGPSSLLAFKGVRLEEGLWYHIVIVHNKPNALAGLFQSSVASLYVNGNLRHTGKLGYSPSSFGKTIQAVIGIPPQLSDVSSSTWQMTGCYLFEEVLPSQAVCLVYALGRGYRGLFQDTDLLRFVPYEACGGGNLAVLEGLETASAGVNVQKGGDAAKYRIDGSGAVWELERLVSFWIQLSNKKLIFSFDGTPGQTQTAGQQSIVNLVEPLSAAASPLGGLPRIGRLVGDVEILNPCSFGDSMRKVGGMAVVLALVEAAETGEMLHLALSLLVRVLYYNPRNTYDMLACRGYHLLVLFLHRRIRLFEVQDLELLFQIAACEASFYAPPQSSHFATNTASSGQHPLIDMHGANNNNNVNGPPADDQVSSGGSVFDATDIGPEDIANGMSEFGSAATPEESLNCVVLSNPDMMEHVLMDWTLWSRASVPIQLSLLGFIERLVAVHRYRNHNLATLRRLNIVQHLLVTLQRGDIEVPVIEKLVVLLGILLEDGFLPSELKYVADFVVMSFNPPEVVRDSPISREAMGLQVIVRNVLLEMLIDLQMTINAEDVLETWHKTVSSRIITFVLDEAAHPTTMRWIMTLLGVCISSSPTFSIKFRASGGYQAISHVLSSFYDAPEIYYILFCLMFGKPVYPRQPEVRLLDFHALMPGEAIEGEILFTEFLDSILLMFKAAFDKMSLQSQIVQQTGDFSQFPESLAAGFANGFKDIGGDLQSEALLHKTYAARLMGGEAAAPSLVTSLLRFMVDLAKMHRPFSTACRRLDFLEGSVELYFSCARYDCFEDLQTFIVVSAGISAEANNQSSYKFSDDFQVINQKVGAKADAEEPAAQEVELLAVSTKSSPIDIMKPFQADESIDNFFVFPSTYAENTTNGDDTHSQRSSSFSNAFTESSTSAFVTLPLSPTTSDNSRNEAGTPLPSRTPGNNLASWVKSTFPSDTPAPSRSASSIPSRTTSIVSASTHGPASDSDRSSIQDDKQAFPITKKLLLQLESAGSGGGPCSSGATAVLDLVAEVLADALADQLKATPLVEATLEAVPLHIGGDIAVVFQGLCLYRVMNFLERRLQRDDEEAHKKLDRARWSSNLDAFSSLVVDRVYMGAFSDSAGVLKVLEFLLSMLQLANKHGRVEEAMTTGRSLLSLARGGFKQLEPFVQSLLRNTNRMLLFCFLPSPTTNEELTSSNTGLLAKGGLDITLVLQLLISHKKLVLCPGNVDSEFLQCLLVNIVPLLQDPRQAVRTLAVDACKVLLHYRKEALEDILVLRHASGEALDVFHGGFDKLLASNSIGFYTWFDDAHDAIGRVLEQRASLAWMQFIGGAARFNSSRLKNFEVRRKREMGRRMKDASKADGRHWEQMLERRVALDMVRDSLSAELRLMRQVKYGWVIHAENEWQDHIQQLMHERGLWPVVKSVAESDNEWQLCSTEGPYRMRKKLVRCKPKIDIAAHAPEEAEAEVLPNGQAGFAVDIENPDYDSFFHIFSLGVDSPKKNAAKDYLESFDEEDTESKGREDDANSLSTRGDGTIERSRSAINDSGKSPESIQRSKSDAHGTAPGSSPTKTGDFQLDDADDQDFQDDGEYLIAPYLERGEKIRFRYNCERVAGLDKHDGIFLIGERCLYIIENYFIDSAGRICEKGGEGELSVIDQALGVKTSISVVFESTQTATWSDTENTWPGGKAWACSGGAWGKEKLSSGRQMPHSWRMWKLDSVHELLKRWYQLRPVAIELFSMDGCNDLLVFHKEERDEVFKNLLSINLPRSSRLETAISGVSKLDSNEGGRLFKTMAKSFSKRWQNGEISNFQYLMHLNTLAGRGYNDLTQYPVFPWVLADYESEELNLSNPTVYRRLDKPMGALSLEREDVFRKRYDNWDDPEIPKFHYGSHYSSAGTVLFYLIRLPPFSQENLKLQGGQFDHADRLFTNIRDTWLSASQGNTADVKELVPEFFYLPEFLENKFDLDLGTKQSGEKVDDVVLPPWAKGSAREFIRKHREALESQYVSENLHHWIDLIFGYRQRGQAAVDATNVFYYLTYEGAVDIDSVRDPALKASTLAQINHFGQTPRQLFLKPHPGRKCQQKVPFGHVLRSSQLLAPQEIRNATTSIAQIVVSHDKVFSVGHNRLLKPRSYSKYIAWGFPDNSLRFVSYDQDRLLSTHEGLHDGTIVCAGFSRDGRTLVTGGEDGVASVWRLRKDGVRNQRRLHLQRALCAHSDSVTCLSVCQPYNLVVTGSSDCTVIFWDLSTLEFVRQLPQLPAPASAVHTNEMTGEIVTAAGTMLVVWSVNGDCLAALNVSRLASEAIVSITSPVLSDWMETGWYVTGHQNGAIKLWRIDYAIFAQGPSRRSRGVPPPRNVCFTGGTPEYHLVLHKVLKSHTQPVTALHLSPDLKQLYSGDAGGHVTSWVLSTLDGSSVQVKLSHLYADSFQVSQAPALFLVCSPRHARGARMFWT</sequence>
<dbReference type="STRING" id="88036.D8SFW0"/>
<evidence type="ECO:0008006" key="9">
    <source>
        <dbReference type="Google" id="ProtNLM"/>
    </source>
</evidence>
<dbReference type="InterPro" id="IPR016024">
    <property type="entry name" value="ARM-type_fold"/>
</dbReference>
<dbReference type="InParanoid" id="D8SFW0"/>
<evidence type="ECO:0000256" key="3">
    <source>
        <dbReference type="PROSITE-ProRule" id="PRU00221"/>
    </source>
</evidence>
<dbReference type="InterPro" id="IPR015943">
    <property type="entry name" value="WD40/YVTN_repeat-like_dom_sf"/>
</dbReference>
<dbReference type="InterPro" id="IPR001680">
    <property type="entry name" value="WD40_rpt"/>
</dbReference>
<accession>D8SFW0</accession>
<dbReference type="SUPFAM" id="SSF50729">
    <property type="entry name" value="PH domain-like"/>
    <property type="match status" value="1"/>
</dbReference>
<keyword evidence="2" id="KW-0677">Repeat</keyword>
<dbReference type="InterPro" id="IPR051944">
    <property type="entry name" value="BEACH_domain_protein"/>
</dbReference>
<name>D8SFW0_SELML</name>
<feature type="region of interest" description="Disordered" evidence="4">
    <location>
        <begin position="2482"/>
        <end position="2553"/>
    </location>
</feature>